<dbReference type="OrthoDB" id="696024at2759"/>
<feature type="region of interest" description="Disordered" evidence="1">
    <location>
        <begin position="1"/>
        <end position="42"/>
    </location>
</feature>
<reference evidence="2" key="1">
    <citation type="submission" date="2020-05" db="EMBL/GenBank/DDBJ databases">
        <title>WGS assembly of Panicum virgatum.</title>
        <authorList>
            <person name="Lovell J.T."/>
            <person name="Jenkins J."/>
            <person name="Shu S."/>
            <person name="Juenger T.E."/>
            <person name="Schmutz J."/>
        </authorList>
    </citation>
    <scope>NUCLEOTIDE SEQUENCE</scope>
    <source>
        <strain evidence="2">AP13</strain>
    </source>
</reference>
<dbReference type="EMBL" id="CM029042">
    <property type="protein sequence ID" value="KAG2618396.1"/>
    <property type="molecule type" value="Genomic_DNA"/>
</dbReference>
<comment type="caution">
    <text evidence="2">The sequence shown here is derived from an EMBL/GenBank/DDBJ whole genome shotgun (WGS) entry which is preliminary data.</text>
</comment>
<feature type="region of interest" description="Disordered" evidence="1">
    <location>
        <begin position="129"/>
        <end position="215"/>
    </location>
</feature>
<evidence type="ECO:0000313" key="3">
    <source>
        <dbReference type="Proteomes" id="UP000823388"/>
    </source>
</evidence>
<organism evidence="2 3">
    <name type="scientific">Panicum virgatum</name>
    <name type="common">Blackwell switchgrass</name>
    <dbReference type="NCBI Taxonomy" id="38727"/>
    <lineage>
        <taxon>Eukaryota</taxon>
        <taxon>Viridiplantae</taxon>
        <taxon>Streptophyta</taxon>
        <taxon>Embryophyta</taxon>
        <taxon>Tracheophyta</taxon>
        <taxon>Spermatophyta</taxon>
        <taxon>Magnoliopsida</taxon>
        <taxon>Liliopsida</taxon>
        <taxon>Poales</taxon>
        <taxon>Poaceae</taxon>
        <taxon>PACMAD clade</taxon>
        <taxon>Panicoideae</taxon>
        <taxon>Panicodae</taxon>
        <taxon>Paniceae</taxon>
        <taxon>Panicinae</taxon>
        <taxon>Panicum</taxon>
        <taxon>Panicum sect. Hiantes</taxon>
    </lineage>
</organism>
<dbReference type="AlphaFoldDB" id="A0A8T0UBI1"/>
<feature type="compositionally biased region" description="Low complexity" evidence="1">
    <location>
        <begin position="186"/>
        <end position="200"/>
    </location>
</feature>
<keyword evidence="3" id="KW-1185">Reference proteome</keyword>
<evidence type="ECO:0000313" key="2">
    <source>
        <dbReference type="EMBL" id="KAG2618396.1"/>
    </source>
</evidence>
<name>A0A8T0UBI1_PANVG</name>
<accession>A0A8T0UBI1</accession>
<feature type="region of interest" description="Disordered" evidence="1">
    <location>
        <begin position="56"/>
        <end position="100"/>
    </location>
</feature>
<gene>
    <name evidence="2" type="ORF">PVAP13_3NG079555</name>
</gene>
<evidence type="ECO:0000256" key="1">
    <source>
        <dbReference type="SAM" id="MobiDB-lite"/>
    </source>
</evidence>
<dbReference type="Proteomes" id="UP000823388">
    <property type="component" value="Chromosome 3N"/>
</dbReference>
<feature type="compositionally biased region" description="Low complexity" evidence="1">
    <location>
        <begin position="129"/>
        <end position="169"/>
    </location>
</feature>
<protein>
    <submittedName>
        <fullName evidence="2">Uncharacterized protein</fullName>
    </submittedName>
</protein>
<proteinExistence type="predicted"/>
<sequence>MASAKDNVPLAPQSLPRQTSNARPPPPQRPKVANGATEPAGGGVVLKCTCFRLPSRSNSKKKTLPPPPPALKISSASRRSAVVPDDVPRASASHSRRVTFRASASHSRCVTFLASASLATWWPASPSAAASAGAAGGSAAPPRRASASSAPPRNAGAAGDPRASSSSFSHWRRSLSPRVMPHGGRASFSFPASPASASSSCMSTPKIPQGCQQQG</sequence>